<comment type="subcellular location">
    <subcellularLocation>
        <location evidence="7">Cytoplasm</location>
    </subcellularLocation>
</comment>
<organism evidence="8 9">
    <name type="scientific">Candidatus Fimimonas gallinarum</name>
    <dbReference type="NCBI Taxonomy" id="2840821"/>
    <lineage>
        <taxon>Bacteria</taxon>
        <taxon>Pseudomonadati</taxon>
        <taxon>Myxococcota</taxon>
        <taxon>Myxococcia</taxon>
        <taxon>Myxococcales</taxon>
        <taxon>Cystobacterineae</taxon>
        <taxon>Myxococcaceae</taxon>
        <taxon>Myxococcaceae incertae sedis</taxon>
        <taxon>Candidatus Fimimonas</taxon>
    </lineage>
</organism>
<keyword evidence="4 7" id="KW-0694">RNA-binding</keyword>
<dbReference type="InterPro" id="IPR018171">
    <property type="entry name" value="Pept_tRNA_hydro_CS"/>
</dbReference>
<dbReference type="PROSITE" id="PS01196">
    <property type="entry name" value="PEPT_TRNA_HYDROL_2"/>
    <property type="match status" value="1"/>
</dbReference>
<comment type="subunit">
    <text evidence="7">Monomer.</text>
</comment>
<comment type="similarity">
    <text evidence="5 7">Belongs to the PTH family.</text>
</comment>
<protein>
    <recommendedName>
        <fullName evidence="6 7">Peptidyl-tRNA hydrolase</fullName>
        <shortName evidence="7">Pth</shortName>
        <ecNumber evidence="1 7">3.1.1.29</ecNumber>
    </recommendedName>
</protein>
<sequence>MYLVVGLGNPEKKYLNTWHNMGFMCVDRLAKKLEVSFDKAECRCVTAHARVNGEKVIVAKPLTYMNLSGEAVSELVHKYKVEKGHLIVAYDDIDIPLGSVRIRKEGSAGTHNGMRNIIKMISTTDFPRVRIGTGKQTQLALVDFVLSQLTEEDKKIADVALDNAAEALLQFVEGTDIDIVMQKHNVKASAC</sequence>
<proteinExistence type="inferred from homology"/>
<dbReference type="EC" id="3.1.1.29" evidence="1 7"/>
<dbReference type="FunFam" id="3.40.50.1470:FF:000001">
    <property type="entry name" value="Peptidyl-tRNA hydrolase"/>
    <property type="match status" value="1"/>
</dbReference>
<evidence type="ECO:0000256" key="4">
    <source>
        <dbReference type="ARBA" id="ARBA00022884"/>
    </source>
</evidence>
<evidence type="ECO:0000256" key="6">
    <source>
        <dbReference type="ARBA" id="ARBA00050038"/>
    </source>
</evidence>
<evidence type="ECO:0000256" key="5">
    <source>
        <dbReference type="ARBA" id="ARBA00038063"/>
    </source>
</evidence>
<dbReference type="Proteomes" id="UP000824200">
    <property type="component" value="Unassembled WGS sequence"/>
</dbReference>
<evidence type="ECO:0000256" key="3">
    <source>
        <dbReference type="ARBA" id="ARBA00022801"/>
    </source>
</evidence>
<keyword evidence="3 7" id="KW-0378">Hydrolase</keyword>
<reference evidence="8" key="1">
    <citation type="submission" date="2020-10" db="EMBL/GenBank/DDBJ databases">
        <authorList>
            <person name="Gilroy R."/>
        </authorList>
    </citation>
    <scope>NUCLEOTIDE SEQUENCE</scope>
    <source>
        <strain evidence="8">CHK121-14286</strain>
    </source>
</reference>
<dbReference type="SUPFAM" id="SSF53178">
    <property type="entry name" value="Peptidyl-tRNA hydrolase-like"/>
    <property type="match status" value="1"/>
</dbReference>
<dbReference type="InterPro" id="IPR036416">
    <property type="entry name" value="Pept_tRNA_hydro_sf"/>
</dbReference>
<dbReference type="GO" id="GO:0004045">
    <property type="term" value="F:peptidyl-tRNA hydrolase activity"/>
    <property type="evidence" value="ECO:0007669"/>
    <property type="project" value="UniProtKB-UniRule"/>
</dbReference>
<dbReference type="Pfam" id="PF01195">
    <property type="entry name" value="Pept_tRNA_hydro"/>
    <property type="match status" value="1"/>
</dbReference>
<comment type="catalytic activity">
    <reaction evidence="7">
        <text>an N-acyl-L-alpha-aminoacyl-tRNA + H2O = an N-acyl-L-amino acid + a tRNA + H(+)</text>
        <dbReference type="Rhea" id="RHEA:54448"/>
        <dbReference type="Rhea" id="RHEA-COMP:10123"/>
        <dbReference type="Rhea" id="RHEA-COMP:13883"/>
        <dbReference type="ChEBI" id="CHEBI:15377"/>
        <dbReference type="ChEBI" id="CHEBI:15378"/>
        <dbReference type="ChEBI" id="CHEBI:59874"/>
        <dbReference type="ChEBI" id="CHEBI:78442"/>
        <dbReference type="ChEBI" id="CHEBI:138191"/>
        <dbReference type="EC" id="3.1.1.29"/>
    </reaction>
</comment>
<dbReference type="PANTHER" id="PTHR17224">
    <property type="entry name" value="PEPTIDYL-TRNA HYDROLASE"/>
    <property type="match status" value="1"/>
</dbReference>
<dbReference type="Gene3D" id="3.40.50.1470">
    <property type="entry name" value="Peptidyl-tRNA hydrolase"/>
    <property type="match status" value="1"/>
</dbReference>
<evidence type="ECO:0000313" key="9">
    <source>
        <dbReference type="Proteomes" id="UP000824200"/>
    </source>
</evidence>
<feature type="binding site" evidence="7">
    <location>
        <position position="64"/>
    </location>
    <ligand>
        <name>tRNA</name>
        <dbReference type="ChEBI" id="CHEBI:17843"/>
    </ligand>
</feature>
<gene>
    <name evidence="7" type="primary">pth</name>
    <name evidence="8" type="ORF">IAC95_03070</name>
</gene>
<dbReference type="CDD" id="cd00462">
    <property type="entry name" value="PTH"/>
    <property type="match status" value="1"/>
</dbReference>
<accession>A0A9D1E3K1</accession>
<evidence type="ECO:0000256" key="1">
    <source>
        <dbReference type="ARBA" id="ARBA00013260"/>
    </source>
</evidence>
<dbReference type="AlphaFoldDB" id="A0A9D1E3K1"/>
<dbReference type="InterPro" id="IPR001328">
    <property type="entry name" value="Pept_tRNA_hydro"/>
</dbReference>
<feature type="site" description="Stabilizes the basic form of H active site to accept a proton" evidence="7">
    <location>
        <position position="91"/>
    </location>
</feature>
<dbReference type="GO" id="GO:0006515">
    <property type="term" value="P:protein quality control for misfolded or incompletely synthesized proteins"/>
    <property type="evidence" value="ECO:0007669"/>
    <property type="project" value="UniProtKB-UniRule"/>
</dbReference>
<comment type="caution">
    <text evidence="8">The sequence shown here is derived from an EMBL/GenBank/DDBJ whole genome shotgun (WGS) entry which is preliminary data.</text>
</comment>
<dbReference type="HAMAP" id="MF_00083">
    <property type="entry name" value="Pept_tRNA_hydro_bact"/>
    <property type="match status" value="1"/>
</dbReference>
<dbReference type="GO" id="GO:0072344">
    <property type="term" value="P:rescue of stalled ribosome"/>
    <property type="evidence" value="ECO:0007669"/>
    <property type="project" value="UniProtKB-UniRule"/>
</dbReference>
<reference evidence="8" key="2">
    <citation type="journal article" date="2021" name="PeerJ">
        <title>Extensive microbial diversity within the chicken gut microbiome revealed by metagenomics and culture.</title>
        <authorList>
            <person name="Gilroy R."/>
            <person name="Ravi A."/>
            <person name="Getino M."/>
            <person name="Pursley I."/>
            <person name="Horton D.L."/>
            <person name="Alikhan N.F."/>
            <person name="Baker D."/>
            <person name="Gharbi K."/>
            <person name="Hall N."/>
            <person name="Watson M."/>
            <person name="Adriaenssens E.M."/>
            <person name="Foster-Nyarko E."/>
            <person name="Jarju S."/>
            <person name="Secka A."/>
            <person name="Antonio M."/>
            <person name="Oren A."/>
            <person name="Chaudhuri R.R."/>
            <person name="La Ragione R."/>
            <person name="Hildebrand F."/>
            <person name="Pallen M.J."/>
        </authorList>
    </citation>
    <scope>NUCLEOTIDE SEQUENCE</scope>
    <source>
        <strain evidence="8">CHK121-14286</strain>
    </source>
</reference>
<keyword evidence="2 7" id="KW-0820">tRNA-binding</keyword>
<comment type="function">
    <text evidence="7">Hydrolyzes ribosome-free peptidyl-tRNAs (with 1 or more amino acids incorporated), which drop off the ribosome during protein synthesis, or as a result of ribosome stalling.</text>
</comment>
<dbReference type="GO" id="GO:0000049">
    <property type="term" value="F:tRNA binding"/>
    <property type="evidence" value="ECO:0007669"/>
    <property type="project" value="UniProtKB-UniRule"/>
</dbReference>
<name>A0A9D1E3K1_9BACT</name>
<evidence type="ECO:0000313" key="8">
    <source>
        <dbReference type="EMBL" id="HIR65848.1"/>
    </source>
</evidence>
<feature type="binding site" evidence="7">
    <location>
        <position position="14"/>
    </location>
    <ligand>
        <name>tRNA</name>
        <dbReference type="ChEBI" id="CHEBI:17843"/>
    </ligand>
</feature>
<feature type="binding site" evidence="7">
    <location>
        <position position="112"/>
    </location>
    <ligand>
        <name>tRNA</name>
        <dbReference type="ChEBI" id="CHEBI:17843"/>
    </ligand>
</feature>
<dbReference type="GO" id="GO:0005737">
    <property type="term" value="C:cytoplasm"/>
    <property type="evidence" value="ECO:0007669"/>
    <property type="project" value="UniProtKB-SubCell"/>
</dbReference>
<dbReference type="PANTHER" id="PTHR17224:SF1">
    <property type="entry name" value="PEPTIDYL-TRNA HYDROLASE"/>
    <property type="match status" value="1"/>
</dbReference>
<feature type="binding site" evidence="7">
    <location>
        <position position="66"/>
    </location>
    <ligand>
        <name>tRNA</name>
        <dbReference type="ChEBI" id="CHEBI:17843"/>
    </ligand>
</feature>
<feature type="site" description="Discriminates between blocked and unblocked aminoacyl-tRNA" evidence="7">
    <location>
        <position position="9"/>
    </location>
</feature>
<feature type="active site" description="Proton acceptor" evidence="7">
    <location>
        <position position="19"/>
    </location>
</feature>
<dbReference type="EMBL" id="DVHL01000027">
    <property type="protein sequence ID" value="HIR65848.1"/>
    <property type="molecule type" value="Genomic_DNA"/>
</dbReference>
<evidence type="ECO:0000256" key="2">
    <source>
        <dbReference type="ARBA" id="ARBA00022555"/>
    </source>
</evidence>
<evidence type="ECO:0000256" key="7">
    <source>
        <dbReference type="HAMAP-Rule" id="MF_00083"/>
    </source>
</evidence>
<dbReference type="NCBIfam" id="TIGR00447">
    <property type="entry name" value="pth"/>
    <property type="match status" value="1"/>
</dbReference>
<keyword evidence="7" id="KW-0963">Cytoplasm</keyword>
<comment type="function">
    <text evidence="7">Catalyzes the release of premature peptidyl moieties from peptidyl-tRNA molecules trapped in stalled 50S ribosomal subunits, and thus maintains levels of free tRNAs and 50S ribosomes.</text>
</comment>